<organism evidence="8 9">
    <name type="scientific">Diversispora eburnea</name>
    <dbReference type="NCBI Taxonomy" id="1213867"/>
    <lineage>
        <taxon>Eukaryota</taxon>
        <taxon>Fungi</taxon>
        <taxon>Fungi incertae sedis</taxon>
        <taxon>Mucoromycota</taxon>
        <taxon>Glomeromycotina</taxon>
        <taxon>Glomeromycetes</taxon>
        <taxon>Diversisporales</taxon>
        <taxon>Diversisporaceae</taxon>
        <taxon>Diversispora</taxon>
    </lineage>
</organism>
<evidence type="ECO:0000313" key="9">
    <source>
        <dbReference type="Proteomes" id="UP000789706"/>
    </source>
</evidence>
<dbReference type="PANTHER" id="PTHR12308:SF73">
    <property type="entry name" value="ANOCTAMIN"/>
    <property type="match status" value="1"/>
</dbReference>
<evidence type="ECO:0000256" key="5">
    <source>
        <dbReference type="SAM" id="Phobius"/>
    </source>
</evidence>
<feature type="transmembrane region" description="Helical" evidence="5">
    <location>
        <begin position="412"/>
        <end position="432"/>
    </location>
</feature>
<comment type="caution">
    <text evidence="8">The sequence shown here is derived from an EMBL/GenBank/DDBJ whole genome shotgun (WGS) entry which is preliminary data.</text>
</comment>
<evidence type="ECO:0000259" key="6">
    <source>
        <dbReference type="Pfam" id="PF04547"/>
    </source>
</evidence>
<evidence type="ECO:0000256" key="2">
    <source>
        <dbReference type="ARBA" id="ARBA00022692"/>
    </source>
</evidence>
<dbReference type="InterPro" id="IPR007632">
    <property type="entry name" value="Anoctamin"/>
</dbReference>
<dbReference type="InterPro" id="IPR049456">
    <property type="entry name" value="Anoctamin_N_fung"/>
</dbReference>
<dbReference type="GO" id="GO:0032541">
    <property type="term" value="C:cortical endoplasmic reticulum"/>
    <property type="evidence" value="ECO:0007669"/>
    <property type="project" value="TreeGrafter"/>
</dbReference>
<gene>
    <name evidence="8" type="ORF">DEBURN_LOCUS6994</name>
</gene>
<evidence type="ECO:0000256" key="3">
    <source>
        <dbReference type="ARBA" id="ARBA00022989"/>
    </source>
</evidence>
<sequence length="699" mass="82123">MSEINSNSLLSALPKLPTEVDTKIFKSKLQETQDLLFRILQKQESKEIFADYVIVVRTKVFSKLSPVEKEEHKTKVEQTCRKLLKRLSKAGLNYEARRGADDLIFIFVLCPLERLKQEVERSRINDWLAGVRLRDTDDHADSETLNDAERLRLVYDIITNSPHEKDEKGAGIIPGFKDFDLVESILPLHDHKYNEEWIKTWSTKWVINKDDLFRLKNHYGEKIAYYFAFLQYYCRWLILPSIAGLLTYFYSSEYSIPFGLFIVLWSIIFNEFWQRKEYELSVFWGVRNVSKVEKRRPGFRKECLVINPITGEKVPYYPPWKRWLIRTAAAPIILTFSLVLAMALLFYILFEVIMSEYYSGPFRKQLIYLPTITYCALVPALNIFYNKVAKRLNEYENYETESSYEFNLSQKIFIANFLIGYLSIFFIGWIYIPFNKEISIYLQNFFEIFGLSFTMKTVGPERLITELKYFVLTAQILSLFMELVLPYLVRFGMFEMKKIQKIIINDGKNEGENDFLKIVKNEVELPVYDIYEDYVEMITQFGYVSLFSVIWPLTPILALINNWVELRSDAIKLCEHTRRPIPSRANSIGPWLQNLVRFTSLSGVIFTIVLIWLSEHILNVVRYIVHQMLQAIPTKADEIVQKEGYELKKRWLEKVGTLSLTQNDELSSDSGSSNDEIYGETFSVNEKRSNNNNDYHITL</sequence>
<accession>A0A9N9FNG6</accession>
<dbReference type="GO" id="GO:0016020">
    <property type="term" value="C:membrane"/>
    <property type="evidence" value="ECO:0007669"/>
    <property type="project" value="UniProtKB-SubCell"/>
</dbReference>
<feature type="transmembrane region" description="Helical" evidence="5">
    <location>
        <begin position="469"/>
        <end position="489"/>
    </location>
</feature>
<dbReference type="Proteomes" id="UP000789706">
    <property type="component" value="Unassembled WGS sequence"/>
</dbReference>
<evidence type="ECO:0000256" key="1">
    <source>
        <dbReference type="ARBA" id="ARBA00004141"/>
    </source>
</evidence>
<keyword evidence="3 5" id="KW-1133">Transmembrane helix</keyword>
<dbReference type="PANTHER" id="PTHR12308">
    <property type="entry name" value="ANOCTAMIN"/>
    <property type="match status" value="1"/>
</dbReference>
<dbReference type="OrthoDB" id="296386at2759"/>
<protein>
    <submittedName>
        <fullName evidence="8">11570_t:CDS:1</fullName>
    </submittedName>
</protein>
<evidence type="ECO:0000256" key="4">
    <source>
        <dbReference type="ARBA" id="ARBA00023136"/>
    </source>
</evidence>
<evidence type="ECO:0000259" key="7">
    <source>
        <dbReference type="Pfam" id="PF20877"/>
    </source>
</evidence>
<dbReference type="AlphaFoldDB" id="A0A9N9FNG6"/>
<keyword evidence="9" id="KW-1185">Reference proteome</keyword>
<keyword evidence="2 5" id="KW-0812">Transmembrane</keyword>
<feature type="domain" description="Anoctamin alpha-beta plait" evidence="7">
    <location>
        <begin position="50"/>
        <end position="182"/>
    </location>
</feature>
<feature type="transmembrane region" description="Helical" evidence="5">
    <location>
        <begin position="256"/>
        <end position="273"/>
    </location>
</feature>
<feature type="transmembrane region" description="Helical" evidence="5">
    <location>
        <begin position="366"/>
        <end position="385"/>
    </location>
</feature>
<reference evidence="8" key="1">
    <citation type="submission" date="2021-06" db="EMBL/GenBank/DDBJ databases">
        <authorList>
            <person name="Kallberg Y."/>
            <person name="Tangrot J."/>
            <person name="Rosling A."/>
        </authorList>
    </citation>
    <scope>NUCLEOTIDE SEQUENCE</scope>
    <source>
        <strain evidence="8">AZ414A</strain>
    </source>
</reference>
<comment type="subcellular location">
    <subcellularLocation>
        <location evidence="1">Membrane</location>
        <topology evidence="1">Multi-pass membrane protein</topology>
    </subcellularLocation>
</comment>
<dbReference type="EMBL" id="CAJVPK010000782">
    <property type="protein sequence ID" value="CAG8548784.1"/>
    <property type="molecule type" value="Genomic_DNA"/>
</dbReference>
<proteinExistence type="predicted"/>
<dbReference type="Pfam" id="PF20877">
    <property type="entry name" value="Anoctamin_N"/>
    <property type="match status" value="1"/>
</dbReference>
<evidence type="ECO:0000313" key="8">
    <source>
        <dbReference type="EMBL" id="CAG8548784.1"/>
    </source>
</evidence>
<dbReference type="InterPro" id="IPR049452">
    <property type="entry name" value="Anoctamin_TM"/>
</dbReference>
<name>A0A9N9FNG6_9GLOM</name>
<feature type="transmembrane region" description="Helical" evidence="5">
    <location>
        <begin position="541"/>
        <end position="560"/>
    </location>
</feature>
<feature type="transmembrane region" description="Helical" evidence="5">
    <location>
        <begin position="595"/>
        <end position="613"/>
    </location>
</feature>
<keyword evidence="4 5" id="KW-0472">Membrane</keyword>
<feature type="transmembrane region" description="Helical" evidence="5">
    <location>
        <begin position="323"/>
        <end position="350"/>
    </location>
</feature>
<feature type="domain" description="Anoctamin transmembrane" evidence="6">
    <location>
        <begin position="216"/>
        <end position="642"/>
    </location>
</feature>
<dbReference type="Pfam" id="PF04547">
    <property type="entry name" value="Anoctamin"/>
    <property type="match status" value="1"/>
</dbReference>
<dbReference type="GO" id="GO:0005254">
    <property type="term" value="F:chloride channel activity"/>
    <property type="evidence" value="ECO:0007669"/>
    <property type="project" value="TreeGrafter"/>
</dbReference>